<reference evidence="5 6" key="1">
    <citation type="submission" date="2018-03" db="EMBL/GenBank/DDBJ databases">
        <title>Genomic Encyclopedia of Archaeal and Bacterial Type Strains, Phase II (KMG-II): from individual species to whole genera.</title>
        <authorList>
            <person name="Goeker M."/>
        </authorList>
    </citation>
    <scope>NUCLEOTIDE SEQUENCE [LARGE SCALE GENOMIC DNA]</scope>
    <source>
        <strain evidence="5 6">DSM 27267</strain>
    </source>
</reference>
<dbReference type="InterPro" id="IPR018900">
    <property type="entry name" value="Curli_CsgE"/>
</dbReference>
<dbReference type="RefSeq" id="WP_106542797.1">
    <property type="nucleotide sequence ID" value="NZ_BLAU01000001.1"/>
</dbReference>
<accession>A0A2P8CAM7</accession>
<keyword evidence="7" id="KW-1185">Reference proteome</keyword>
<evidence type="ECO:0000313" key="7">
    <source>
        <dbReference type="Proteomes" id="UP000396862"/>
    </source>
</evidence>
<reference evidence="4 7" key="2">
    <citation type="submission" date="2019-10" db="EMBL/GenBank/DDBJ databases">
        <title>Prolixibacter strains distinguished by the presence of nitrate reductase genes were adept at nitrate-dependent anaerobic corrosion of metallic iron and carbon steel.</title>
        <authorList>
            <person name="Iino T."/>
            <person name="Shono N."/>
            <person name="Ito K."/>
            <person name="Nakamura R."/>
            <person name="Sueoka K."/>
            <person name="Harayama S."/>
            <person name="Ohkuma M."/>
        </authorList>
    </citation>
    <scope>NUCLEOTIDE SEQUENCE [LARGE SCALE GENOMIC DNA]</scope>
    <source>
        <strain evidence="4 7">MIC1-1</strain>
    </source>
</reference>
<keyword evidence="3" id="KW-0732">Signal</keyword>
<dbReference type="Proteomes" id="UP000240621">
    <property type="component" value="Unassembled WGS sequence"/>
</dbReference>
<evidence type="ECO:0000313" key="5">
    <source>
        <dbReference type="EMBL" id="PSK81995.1"/>
    </source>
</evidence>
<dbReference type="EMBL" id="PYGC01000007">
    <property type="protein sequence ID" value="PSK81995.1"/>
    <property type="molecule type" value="Genomic_DNA"/>
</dbReference>
<dbReference type="Proteomes" id="UP000396862">
    <property type="component" value="Unassembled WGS sequence"/>
</dbReference>
<dbReference type="Pfam" id="PF10627">
    <property type="entry name" value="CsgE"/>
    <property type="match status" value="1"/>
</dbReference>
<name>A0A2P8CAM7_9BACT</name>
<gene>
    <name evidence="5" type="ORF">CLV93_107107</name>
    <name evidence="4" type="ORF">JCM18694_28380</name>
</gene>
<protein>
    <recommendedName>
        <fullName evidence="2">Curli production assembly/transport component CsgE</fullName>
    </recommendedName>
</protein>
<dbReference type="OrthoDB" id="1524955at2"/>
<dbReference type="AlphaFoldDB" id="A0A2P8CAM7"/>
<comment type="caution">
    <text evidence="5">The sequence shown here is derived from an EMBL/GenBank/DDBJ whole genome shotgun (WGS) entry which is preliminary data.</text>
</comment>
<evidence type="ECO:0000313" key="4">
    <source>
        <dbReference type="EMBL" id="GET22592.1"/>
    </source>
</evidence>
<proteinExistence type="predicted"/>
<organism evidence="5 6">
    <name type="scientific">Prolixibacter denitrificans</name>
    <dbReference type="NCBI Taxonomy" id="1541063"/>
    <lineage>
        <taxon>Bacteria</taxon>
        <taxon>Pseudomonadati</taxon>
        <taxon>Bacteroidota</taxon>
        <taxon>Bacteroidia</taxon>
        <taxon>Marinilabiliales</taxon>
        <taxon>Prolixibacteraceae</taxon>
        <taxon>Prolixibacter</taxon>
    </lineage>
</organism>
<dbReference type="EMBL" id="BLAU01000001">
    <property type="protein sequence ID" value="GET22592.1"/>
    <property type="molecule type" value="Genomic_DNA"/>
</dbReference>
<evidence type="ECO:0000256" key="3">
    <source>
        <dbReference type="ARBA" id="ARBA00022729"/>
    </source>
</evidence>
<comment type="function">
    <text evidence="1">May be involved in the biogenesis of curli organelles.</text>
</comment>
<sequence>MKKELKKYFYLAAFFLLILNIQAKSQTLLSSNSLVGITTPQVVDQDSTIDGASRSALYKVPDTYGAEWKKHVDEILNQRPYPDTIYVDGVKVLLALKPLPSVPSKQLPAAPDSTLNKLGNLTFRQKAFQKMMLEKLVALLNEQKQKESEESLSVEIDGLVVDETLSKVGRDFYEAFYSKWVAPVDAKDYTLFIKESPPRMNRVMVSIYVNDDEVFSSYLSPREEIINAYADYAVGQVQDYLKQRENVSQTLQDPDMMGNGIY</sequence>
<evidence type="ECO:0000256" key="2">
    <source>
        <dbReference type="ARBA" id="ARBA00014024"/>
    </source>
</evidence>
<evidence type="ECO:0000256" key="1">
    <source>
        <dbReference type="ARBA" id="ARBA00003989"/>
    </source>
</evidence>
<evidence type="ECO:0000313" key="6">
    <source>
        <dbReference type="Proteomes" id="UP000240621"/>
    </source>
</evidence>